<dbReference type="OrthoDB" id="301709at2759"/>
<feature type="transmembrane region" description="Helical" evidence="1">
    <location>
        <begin position="6"/>
        <end position="25"/>
    </location>
</feature>
<keyword evidence="3" id="KW-0418">Kinase</keyword>
<name>A0A078AIE1_STYLE</name>
<feature type="transmembrane region" description="Helical" evidence="1">
    <location>
        <begin position="190"/>
        <end position="210"/>
    </location>
</feature>
<dbReference type="InterPro" id="IPR000719">
    <property type="entry name" value="Prot_kinase_dom"/>
</dbReference>
<proteinExistence type="predicted"/>
<dbReference type="Pfam" id="PF07714">
    <property type="entry name" value="PK_Tyr_Ser-Thr"/>
    <property type="match status" value="1"/>
</dbReference>
<dbReference type="InterPro" id="IPR013216">
    <property type="entry name" value="Methyltransf_11"/>
</dbReference>
<dbReference type="InterPro" id="IPR011009">
    <property type="entry name" value="Kinase-like_dom_sf"/>
</dbReference>
<gene>
    <name evidence="3" type="primary">Contig14694.g15651</name>
    <name evidence="3" type="ORF">STYLEM_11009</name>
</gene>
<organism evidence="3 4">
    <name type="scientific">Stylonychia lemnae</name>
    <name type="common">Ciliate</name>
    <dbReference type="NCBI Taxonomy" id="5949"/>
    <lineage>
        <taxon>Eukaryota</taxon>
        <taxon>Sar</taxon>
        <taxon>Alveolata</taxon>
        <taxon>Ciliophora</taxon>
        <taxon>Intramacronucleata</taxon>
        <taxon>Spirotrichea</taxon>
        <taxon>Stichotrichia</taxon>
        <taxon>Sporadotrichida</taxon>
        <taxon>Oxytrichidae</taxon>
        <taxon>Stylonychinae</taxon>
        <taxon>Stylonychia</taxon>
    </lineage>
</organism>
<dbReference type="SUPFAM" id="SSF53335">
    <property type="entry name" value="S-adenosyl-L-methionine-dependent methyltransferases"/>
    <property type="match status" value="1"/>
</dbReference>
<dbReference type="GO" id="GO:0008757">
    <property type="term" value="F:S-adenosylmethionine-dependent methyltransferase activity"/>
    <property type="evidence" value="ECO:0007669"/>
    <property type="project" value="InterPro"/>
</dbReference>
<dbReference type="Pfam" id="PF08241">
    <property type="entry name" value="Methyltransf_11"/>
    <property type="match status" value="1"/>
</dbReference>
<dbReference type="GO" id="GO:0005524">
    <property type="term" value="F:ATP binding"/>
    <property type="evidence" value="ECO:0007669"/>
    <property type="project" value="InterPro"/>
</dbReference>
<feature type="transmembrane region" description="Helical" evidence="1">
    <location>
        <begin position="269"/>
        <end position="291"/>
    </location>
</feature>
<keyword evidence="4" id="KW-1185">Reference proteome</keyword>
<feature type="domain" description="Protein kinase" evidence="2">
    <location>
        <begin position="393"/>
        <end position="655"/>
    </location>
</feature>
<dbReference type="InterPro" id="IPR029063">
    <property type="entry name" value="SAM-dependent_MTases_sf"/>
</dbReference>
<dbReference type="PROSITE" id="PS50011">
    <property type="entry name" value="PROTEIN_KINASE_DOM"/>
    <property type="match status" value="1"/>
</dbReference>
<dbReference type="AlphaFoldDB" id="A0A078AIE1"/>
<dbReference type="EMBL" id="CCKQ01010469">
    <property type="protein sequence ID" value="CDW81984.1"/>
    <property type="molecule type" value="Genomic_DNA"/>
</dbReference>
<evidence type="ECO:0000313" key="4">
    <source>
        <dbReference type="Proteomes" id="UP000039865"/>
    </source>
</evidence>
<evidence type="ECO:0000313" key="3">
    <source>
        <dbReference type="EMBL" id="CDW81984.1"/>
    </source>
</evidence>
<feature type="transmembrane region" description="Helical" evidence="1">
    <location>
        <begin position="45"/>
        <end position="69"/>
    </location>
</feature>
<dbReference type="PANTHER" id="PTHR44329">
    <property type="entry name" value="SERINE/THREONINE-PROTEIN KINASE TNNI3K-RELATED"/>
    <property type="match status" value="1"/>
</dbReference>
<keyword evidence="3" id="KW-0808">Transferase</keyword>
<keyword evidence="1" id="KW-0812">Transmembrane</keyword>
<keyword evidence="1" id="KW-0472">Membrane</keyword>
<reference evidence="3 4" key="1">
    <citation type="submission" date="2014-06" db="EMBL/GenBank/DDBJ databases">
        <authorList>
            <person name="Swart Estienne"/>
        </authorList>
    </citation>
    <scope>NUCLEOTIDE SEQUENCE [LARGE SCALE GENOMIC DNA]</scope>
    <source>
        <strain evidence="3 4">130c</strain>
    </source>
</reference>
<dbReference type="InterPro" id="IPR051681">
    <property type="entry name" value="Ser/Thr_Kinases-Pseudokinases"/>
</dbReference>
<feature type="transmembrane region" description="Helical" evidence="1">
    <location>
        <begin position="231"/>
        <end position="249"/>
    </location>
</feature>
<keyword evidence="1" id="KW-1133">Transmembrane helix</keyword>
<dbReference type="InParanoid" id="A0A078AIE1"/>
<dbReference type="Proteomes" id="UP000039865">
    <property type="component" value="Unassembled WGS sequence"/>
</dbReference>
<dbReference type="InterPro" id="IPR001245">
    <property type="entry name" value="Ser-Thr/Tyr_kinase_cat_dom"/>
</dbReference>
<feature type="transmembrane region" description="Helical" evidence="1">
    <location>
        <begin position="156"/>
        <end position="178"/>
    </location>
</feature>
<dbReference type="SUPFAM" id="SSF56112">
    <property type="entry name" value="Protein kinase-like (PK-like)"/>
    <property type="match status" value="1"/>
</dbReference>
<evidence type="ECO:0000256" key="1">
    <source>
        <dbReference type="SAM" id="Phobius"/>
    </source>
</evidence>
<dbReference type="Gene3D" id="3.40.50.150">
    <property type="entry name" value="Vaccinia Virus protein VP39"/>
    <property type="match status" value="1"/>
</dbReference>
<dbReference type="Gene3D" id="1.10.510.10">
    <property type="entry name" value="Transferase(Phosphotransferase) domain 1"/>
    <property type="match status" value="1"/>
</dbReference>
<accession>A0A078AIE1</accession>
<protein>
    <submittedName>
        <fullName evidence="3">Protein kinase</fullName>
    </submittedName>
</protein>
<sequence length="883" mass="102806">MSMGIPLIVLSFFFLSVLFIITLIITSIRLCKFQSFSSDSWISKIFYVFLFLVCLARAASFGVASFLYADAYHSEQHDYFIIDVPKNQSEYKKFLPTEEKEYMGIDQSPKSLVLLILAPEFLVIYAYLLLFWQLLSIYYDGHANIFRSVLSGKGKYVVSFIGASLLITQLIFIILYINSQMDASAFTKELIILNFTTPILILVIMLAIAFKFSGSPIRAAVYTQKLKLLQIAMLIWSITRVIRGTCGIFESRLFYGMILGLKNQDYNTYFIPMMIIVLFLVIEIGPFMFVLDWHFMEIFTMKAFPQTTTEPLFEAQQQNNLSYLSVQSNNRESLMQQQQFYDQFKSGMSSQVGDTDAYRSDSVKAFNESFNRGQYQEGLFISERDFNLYEQFSKGNKRRGLGGLYKVKLFDEEKQLNVQMLCRVIKFTRVKTYVIEEIFREAQAIKMLKNKYLLPIKGICFNDKTNVMHILMPQKISLYEYLHESGQALNSGDKMMIAKSVAKALDQLHSAHKPPAHSHLSSKNILLNPSDFNIYIADYGLKSLKKFCKLFSRYQNHNPWSAPEVWQDMQADFYDTITIDSYSFGVLLWELETGNVPFEGLDEKTMRYMLLDQRLRPLIPENTDPLLSVLIRRCWQDNEQKRPDFKKILASLDKITKAQSDLRDISDQKSFLHGVHQKIAETYDDTYNRREYSNKLSKYRRILLSYADGDVLEVGVDWSDNMLIKAFERVDEMKKKNMFNFDDFKLMTADAHDLPFDDDQFDTIVNTFGLEASYNLNQVMEEMKRVCKNKGKILLMCRGQSYLSIYNQWLQFIAARDLTIYGQVEQIDFESVIERQKGVNVIHKERKNMGMTYIYILENDKDPQPDLFQDQENVINIQDTLKI</sequence>
<feature type="transmembrane region" description="Helical" evidence="1">
    <location>
        <begin position="112"/>
        <end position="135"/>
    </location>
</feature>
<dbReference type="GO" id="GO:0004674">
    <property type="term" value="F:protein serine/threonine kinase activity"/>
    <property type="evidence" value="ECO:0007669"/>
    <property type="project" value="TreeGrafter"/>
</dbReference>
<evidence type="ECO:0000259" key="2">
    <source>
        <dbReference type="PROSITE" id="PS50011"/>
    </source>
</evidence>